<name>A0A169NUS6_STRLU</name>
<dbReference type="EMBL" id="AP017424">
    <property type="protein sequence ID" value="BAU85488.1"/>
    <property type="molecule type" value="Genomic_DNA"/>
</dbReference>
<organism evidence="2 3">
    <name type="scientific">Streptomyces laurentii</name>
    <dbReference type="NCBI Taxonomy" id="39478"/>
    <lineage>
        <taxon>Bacteria</taxon>
        <taxon>Bacillati</taxon>
        <taxon>Actinomycetota</taxon>
        <taxon>Actinomycetes</taxon>
        <taxon>Kitasatosporales</taxon>
        <taxon>Streptomycetaceae</taxon>
        <taxon>Streptomyces</taxon>
    </lineage>
</organism>
<dbReference type="AlphaFoldDB" id="A0A169NUS6"/>
<evidence type="ECO:0000313" key="3">
    <source>
        <dbReference type="Proteomes" id="UP000217676"/>
    </source>
</evidence>
<reference evidence="2 3" key="1">
    <citation type="journal article" date="2016" name="Genome Announc.">
        <title>Complete Genome Sequence of Thiostrepton-Producing Streptomyces laurentii ATCC 31255.</title>
        <authorList>
            <person name="Doi K."/>
            <person name="Fujino Y."/>
            <person name="Nagayoshi Y."/>
            <person name="Ohshima T."/>
            <person name="Ogata S."/>
        </authorList>
    </citation>
    <scope>NUCLEOTIDE SEQUENCE [LARGE SCALE GENOMIC DNA]</scope>
    <source>
        <strain evidence="2 3">ATCC 31255</strain>
    </source>
</reference>
<feature type="region of interest" description="Disordered" evidence="1">
    <location>
        <begin position="31"/>
        <end position="83"/>
    </location>
</feature>
<protein>
    <submittedName>
        <fullName evidence="2">Uncharacterized protein</fullName>
    </submittedName>
</protein>
<dbReference type="Proteomes" id="UP000217676">
    <property type="component" value="Chromosome"/>
</dbReference>
<proteinExistence type="predicted"/>
<dbReference type="RefSeq" id="WP_359872735.1">
    <property type="nucleotide sequence ID" value="NZ_JBEYHT010000003.1"/>
</dbReference>
<evidence type="ECO:0000313" key="2">
    <source>
        <dbReference type="EMBL" id="BAU85488.1"/>
    </source>
</evidence>
<keyword evidence="3" id="KW-1185">Reference proteome</keyword>
<dbReference type="KEGG" id="slau:SLA_4604"/>
<evidence type="ECO:0000256" key="1">
    <source>
        <dbReference type="SAM" id="MobiDB-lite"/>
    </source>
</evidence>
<accession>A0A169NUS6</accession>
<sequence>MATPERDGTTSTGRGADTVSMRDLLAACAAADAVSTPPRERAIPDDPDVAAIPRISGRSDSAGEDGDQGGDQGGRGTVRHEAA</sequence>
<gene>
    <name evidence="2" type="ORF">SLA_4604</name>
</gene>